<comment type="caution">
    <text evidence="3">The sequence shown here is derived from an EMBL/GenBank/DDBJ whole genome shotgun (WGS) entry which is preliminary data.</text>
</comment>
<feature type="compositionally biased region" description="Basic residues" evidence="1">
    <location>
        <begin position="98"/>
        <end position="108"/>
    </location>
</feature>
<dbReference type="Pfam" id="PF22980">
    <property type="entry name" value="Myb_DNA-bind_8"/>
    <property type="match status" value="1"/>
</dbReference>
<evidence type="ECO:0000313" key="4">
    <source>
        <dbReference type="Proteomes" id="UP000809789"/>
    </source>
</evidence>
<dbReference type="OrthoDB" id="5403747at2759"/>
<dbReference type="AlphaFoldDB" id="A0A8K0PIN9"/>
<evidence type="ECO:0000256" key="1">
    <source>
        <dbReference type="SAM" id="MobiDB-lite"/>
    </source>
</evidence>
<feature type="compositionally biased region" description="Acidic residues" evidence="1">
    <location>
        <begin position="79"/>
        <end position="88"/>
    </location>
</feature>
<dbReference type="Proteomes" id="UP000809789">
    <property type="component" value="Unassembled WGS sequence"/>
</dbReference>
<evidence type="ECO:0000259" key="2">
    <source>
        <dbReference type="Pfam" id="PF22980"/>
    </source>
</evidence>
<feature type="compositionally biased region" description="Basic residues" evidence="1">
    <location>
        <begin position="44"/>
        <end position="53"/>
    </location>
</feature>
<sequence length="124" mass="13679">MADTTFTPLEQKILITILSNLKGDIDADWAKVAEVHGYKDAGIARKRWQQIRKQKIDRAGGENSTTSPPKKRTKKQADEADVEGGGEDQESKEGQANKPKKGGHAAKKIKTEIKEDPEDEAEPI</sequence>
<dbReference type="EMBL" id="JAESVG020000002">
    <property type="protein sequence ID" value="KAG8629702.1"/>
    <property type="molecule type" value="Genomic_DNA"/>
</dbReference>
<keyword evidence="4" id="KW-1185">Reference proteome</keyword>
<feature type="region of interest" description="Disordered" evidence="1">
    <location>
        <begin position="43"/>
        <end position="124"/>
    </location>
</feature>
<feature type="compositionally biased region" description="Acidic residues" evidence="1">
    <location>
        <begin position="115"/>
        <end position="124"/>
    </location>
</feature>
<protein>
    <recommendedName>
        <fullName evidence="2">Myb-like DNA-binding domain-containing protein</fullName>
    </recommendedName>
</protein>
<evidence type="ECO:0000313" key="3">
    <source>
        <dbReference type="EMBL" id="KAG8629702.1"/>
    </source>
</evidence>
<reference evidence="3" key="1">
    <citation type="submission" date="2021-07" db="EMBL/GenBank/DDBJ databases">
        <title>Elsinoe batatas strain:CRI-CJ2 Genome sequencing and assembly.</title>
        <authorList>
            <person name="Huang L."/>
        </authorList>
    </citation>
    <scope>NUCLEOTIDE SEQUENCE</scope>
    <source>
        <strain evidence="3">CRI-CJ2</strain>
    </source>
</reference>
<feature type="domain" description="Myb-like DNA-binding" evidence="2">
    <location>
        <begin position="12"/>
        <end position="55"/>
    </location>
</feature>
<name>A0A8K0PIN9_9PEZI</name>
<dbReference type="InterPro" id="IPR054505">
    <property type="entry name" value="Myb_DNA-bind_8"/>
</dbReference>
<gene>
    <name evidence="3" type="ORF">KVT40_001321</name>
</gene>
<organism evidence="3 4">
    <name type="scientific">Elsinoe batatas</name>
    <dbReference type="NCBI Taxonomy" id="2601811"/>
    <lineage>
        <taxon>Eukaryota</taxon>
        <taxon>Fungi</taxon>
        <taxon>Dikarya</taxon>
        <taxon>Ascomycota</taxon>
        <taxon>Pezizomycotina</taxon>
        <taxon>Dothideomycetes</taxon>
        <taxon>Dothideomycetidae</taxon>
        <taxon>Myriangiales</taxon>
        <taxon>Elsinoaceae</taxon>
        <taxon>Elsinoe</taxon>
    </lineage>
</organism>
<accession>A0A8K0PIN9</accession>
<proteinExistence type="predicted"/>